<dbReference type="Proteomes" id="UP000256485">
    <property type="component" value="Unassembled WGS sequence"/>
</dbReference>
<evidence type="ECO:0000313" key="1">
    <source>
        <dbReference type="EMBL" id="REF36685.1"/>
    </source>
</evidence>
<proteinExistence type="predicted"/>
<organism evidence="1 2">
    <name type="scientific">Thermasporomyces composti</name>
    <dbReference type="NCBI Taxonomy" id="696763"/>
    <lineage>
        <taxon>Bacteria</taxon>
        <taxon>Bacillati</taxon>
        <taxon>Actinomycetota</taxon>
        <taxon>Actinomycetes</taxon>
        <taxon>Propionibacteriales</taxon>
        <taxon>Nocardioidaceae</taxon>
        <taxon>Thermasporomyces</taxon>
    </lineage>
</organism>
<sequence length="118" mass="12749">MYSKPLDEPRASLPELLSEIDPIALGQAGLQALALAGTAILARHVASGDSVGTITDLRSVLPRQQWSILLRALGAFADPRDWPPDADRRRAEAATVMCLHARATLTRPNRTTSRRGVV</sequence>
<gene>
    <name evidence="1" type="ORF">DFJ64_2105</name>
</gene>
<dbReference type="RefSeq" id="WP_115850281.1">
    <property type="nucleotide sequence ID" value="NZ_QTUC01000001.1"/>
</dbReference>
<evidence type="ECO:0000313" key="2">
    <source>
        <dbReference type="Proteomes" id="UP000256485"/>
    </source>
</evidence>
<accession>A0A3D9VC93</accession>
<reference evidence="1 2" key="1">
    <citation type="submission" date="2018-08" db="EMBL/GenBank/DDBJ databases">
        <title>Sequencing the genomes of 1000 actinobacteria strains.</title>
        <authorList>
            <person name="Klenk H.-P."/>
        </authorList>
    </citation>
    <scope>NUCLEOTIDE SEQUENCE [LARGE SCALE GENOMIC DNA]</scope>
    <source>
        <strain evidence="1 2">DSM 22891</strain>
    </source>
</reference>
<keyword evidence="2" id="KW-1185">Reference proteome</keyword>
<dbReference type="EMBL" id="QTUC01000001">
    <property type="protein sequence ID" value="REF36685.1"/>
    <property type="molecule type" value="Genomic_DNA"/>
</dbReference>
<protein>
    <submittedName>
        <fullName evidence="1">Uncharacterized protein</fullName>
    </submittedName>
</protein>
<name>A0A3D9VC93_THECX</name>
<comment type="caution">
    <text evidence="1">The sequence shown here is derived from an EMBL/GenBank/DDBJ whole genome shotgun (WGS) entry which is preliminary data.</text>
</comment>
<dbReference type="AlphaFoldDB" id="A0A3D9VC93"/>